<feature type="non-terminal residue" evidence="1">
    <location>
        <position position="1"/>
    </location>
</feature>
<sequence length="54" mass="6014">IIFVQFCVPKICVPGTNTPLSPHKTASDGKIEEQYIDLLKSSHFQHSTILRSST</sequence>
<organism evidence="1 2">
    <name type="scientific">Artemia franciscana</name>
    <name type="common">Brine shrimp</name>
    <name type="synonym">Artemia sanfranciscana</name>
    <dbReference type="NCBI Taxonomy" id="6661"/>
    <lineage>
        <taxon>Eukaryota</taxon>
        <taxon>Metazoa</taxon>
        <taxon>Ecdysozoa</taxon>
        <taxon>Arthropoda</taxon>
        <taxon>Crustacea</taxon>
        <taxon>Branchiopoda</taxon>
        <taxon>Anostraca</taxon>
        <taxon>Artemiidae</taxon>
        <taxon>Artemia</taxon>
    </lineage>
</organism>
<proteinExistence type="predicted"/>
<name>A0AA88KVB6_ARTSF</name>
<accession>A0AA88KVB6</accession>
<protein>
    <submittedName>
        <fullName evidence="1">Uncharacterized protein</fullName>
    </submittedName>
</protein>
<dbReference type="EMBL" id="JAVRJZ010000018">
    <property type="protein sequence ID" value="KAK2708403.1"/>
    <property type="molecule type" value="Genomic_DNA"/>
</dbReference>
<dbReference type="AlphaFoldDB" id="A0AA88KVB6"/>
<evidence type="ECO:0000313" key="2">
    <source>
        <dbReference type="Proteomes" id="UP001187531"/>
    </source>
</evidence>
<evidence type="ECO:0000313" key="1">
    <source>
        <dbReference type="EMBL" id="KAK2708403.1"/>
    </source>
</evidence>
<reference evidence="1" key="1">
    <citation type="submission" date="2023-07" db="EMBL/GenBank/DDBJ databases">
        <title>Chromosome-level genome assembly of Artemia franciscana.</title>
        <authorList>
            <person name="Jo E."/>
        </authorList>
    </citation>
    <scope>NUCLEOTIDE SEQUENCE</scope>
    <source>
        <tissue evidence="1">Whole body</tissue>
    </source>
</reference>
<keyword evidence="2" id="KW-1185">Reference proteome</keyword>
<comment type="caution">
    <text evidence="1">The sequence shown here is derived from an EMBL/GenBank/DDBJ whole genome shotgun (WGS) entry which is preliminary data.</text>
</comment>
<feature type="non-terminal residue" evidence="1">
    <location>
        <position position="54"/>
    </location>
</feature>
<dbReference type="Proteomes" id="UP001187531">
    <property type="component" value="Unassembled WGS sequence"/>
</dbReference>
<gene>
    <name evidence="1" type="ORF">QYM36_014120</name>
</gene>